<proteinExistence type="predicted"/>
<gene>
    <name evidence="2" type="ORF">RFI_02538</name>
</gene>
<dbReference type="Proteomes" id="UP000023152">
    <property type="component" value="Unassembled WGS sequence"/>
</dbReference>
<evidence type="ECO:0000313" key="2">
    <source>
        <dbReference type="EMBL" id="ETO34559.1"/>
    </source>
</evidence>
<keyword evidence="3" id="KW-1185">Reference proteome</keyword>
<comment type="caution">
    <text evidence="2">The sequence shown here is derived from an EMBL/GenBank/DDBJ whole genome shotgun (WGS) entry which is preliminary data.</text>
</comment>
<name>X6P921_RETFI</name>
<evidence type="ECO:0000256" key="1">
    <source>
        <dbReference type="SAM" id="MobiDB-lite"/>
    </source>
</evidence>
<feature type="compositionally biased region" description="Polar residues" evidence="1">
    <location>
        <begin position="225"/>
        <end position="240"/>
    </location>
</feature>
<evidence type="ECO:0000313" key="3">
    <source>
        <dbReference type="Proteomes" id="UP000023152"/>
    </source>
</evidence>
<reference evidence="2 3" key="1">
    <citation type="journal article" date="2013" name="Curr. Biol.">
        <title>The Genome of the Foraminiferan Reticulomyxa filosa.</title>
        <authorList>
            <person name="Glockner G."/>
            <person name="Hulsmann N."/>
            <person name="Schleicher M."/>
            <person name="Noegel A.A."/>
            <person name="Eichinger L."/>
            <person name="Gallinger C."/>
            <person name="Pawlowski J."/>
            <person name="Sierra R."/>
            <person name="Euteneuer U."/>
            <person name="Pillet L."/>
            <person name="Moustafa A."/>
            <person name="Platzer M."/>
            <person name="Groth M."/>
            <person name="Szafranski K."/>
            <person name="Schliwa M."/>
        </authorList>
    </citation>
    <scope>NUCLEOTIDE SEQUENCE [LARGE SCALE GENOMIC DNA]</scope>
</reference>
<dbReference type="AlphaFoldDB" id="X6P921"/>
<protein>
    <submittedName>
        <fullName evidence="2">Uncharacterized protein</fullName>
    </submittedName>
</protein>
<feature type="non-terminal residue" evidence="2">
    <location>
        <position position="1"/>
    </location>
</feature>
<feature type="region of interest" description="Disordered" evidence="1">
    <location>
        <begin position="216"/>
        <end position="240"/>
    </location>
</feature>
<organism evidence="2 3">
    <name type="scientific">Reticulomyxa filosa</name>
    <dbReference type="NCBI Taxonomy" id="46433"/>
    <lineage>
        <taxon>Eukaryota</taxon>
        <taxon>Sar</taxon>
        <taxon>Rhizaria</taxon>
        <taxon>Retaria</taxon>
        <taxon>Foraminifera</taxon>
        <taxon>Monothalamids</taxon>
        <taxon>Reticulomyxidae</taxon>
        <taxon>Reticulomyxa</taxon>
    </lineage>
</organism>
<dbReference type="EMBL" id="ASPP01002466">
    <property type="protein sequence ID" value="ETO34559.1"/>
    <property type="molecule type" value="Genomic_DNA"/>
</dbReference>
<sequence length="327" mass="37026">IISVDLDENVINISEDNGRRKRPINSLQGSWCHCDYPTHVHRSDTHQIPKSWRAMLRAELQKCVLLTVGRDFADIRDVTSSTGTNAVAGLGAMAPSGCYAEDNDAAEVLLLDTVEEHFDGQQVRIAFLQFFVRICRNYRVFMDYTETRSLEMQFRAQDFLLSFPENERTFVADLLNTEQWDSFIQRRIAKNSTKLCGDVVTFDYCIARTVDSAVDTATGGDPHRQSNGSPVPESNSSIQNGATDILFSPTQRNGPRSSISEKRASKKIIYKSLPSTLFQELKQLQLENPSIKFSPFFVPPADENPTNEELKNGWFRIFVFFSFPMSV</sequence>
<accession>X6P921</accession>